<organism evidence="2 3">
    <name type="scientific">Staurois parvus</name>
    <dbReference type="NCBI Taxonomy" id="386267"/>
    <lineage>
        <taxon>Eukaryota</taxon>
        <taxon>Metazoa</taxon>
        <taxon>Chordata</taxon>
        <taxon>Craniata</taxon>
        <taxon>Vertebrata</taxon>
        <taxon>Euteleostomi</taxon>
        <taxon>Amphibia</taxon>
        <taxon>Batrachia</taxon>
        <taxon>Anura</taxon>
        <taxon>Neobatrachia</taxon>
        <taxon>Ranoidea</taxon>
        <taxon>Ranidae</taxon>
        <taxon>Staurois</taxon>
    </lineage>
</organism>
<dbReference type="EMBL" id="CATNWA010018268">
    <property type="protein sequence ID" value="CAI9606412.1"/>
    <property type="molecule type" value="Genomic_DNA"/>
</dbReference>
<name>A0ABN9GDU4_9NEOB</name>
<feature type="region of interest" description="Disordered" evidence="1">
    <location>
        <begin position="1"/>
        <end position="28"/>
    </location>
</feature>
<comment type="caution">
    <text evidence="2">The sequence shown here is derived from an EMBL/GenBank/DDBJ whole genome shotgun (WGS) entry which is preliminary data.</text>
</comment>
<protein>
    <submittedName>
        <fullName evidence="2">Uncharacterized protein</fullName>
    </submittedName>
</protein>
<keyword evidence="3" id="KW-1185">Reference proteome</keyword>
<sequence length="28" mass="3231">MEMPQTSQKQTAKPEKKEQLLPKSNSEN</sequence>
<reference evidence="2" key="1">
    <citation type="submission" date="2023-05" db="EMBL/GenBank/DDBJ databases">
        <authorList>
            <person name="Stuckert A."/>
        </authorList>
    </citation>
    <scope>NUCLEOTIDE SEQUENCE</scope>
</reference>
<accession>A0ABN9GDU4</accession>
<evidence type="ECO:0000256" key="1">
    <source>
        <dbReference type="SAM" id="MobiDB-lite"/>
    </source>
</evidence>
<gene>
    <name evidence="2" type="ORF">SPARVUS_LOCUS13762794</name>
</gene>
<dbReference type="Proteomes" id="UP001162483">
    <property type="component" value="Unassembled WGS sequence"/>
</dbReference>
<evidence type="ECO:0000313" key="3">
    <source>
        <dbReference type="Proteomes" id="UP001162483"/>
    </source>
</evidence>
<proteinExistence type="predicted"/>
<evidence type="ECO:0000313" key="2">
    <source>
        <dbReference type="EMBL" id="CAI9606412.1"/>
    </source>
</evidence>
<feature type="compositionally biased region" description="Polar residues" evidence="1">
    <location>
        <begin position="1"/>
        <end position="11"/>
    </location>
</feature>